<keyword evidence="1" id="KW-0812">Transmembrane</keyword>
<keyword evidence="1" id="KW-0472">Membrane</keyword>
<proteinExistence type="predicted"/>
<keyword evidence="2" id="KW-0732">Signal</keyword>
<dbReference type="OrthoDB" id="2338680at2759"/>
<evidence type="ECO:0000256" key="2">
    <source>
        <dbReference type="SAM" id="SignalP"/>
    </source>
</evidence>
<evidence type="ECO:0000313" key="4">
    <source>
        <dbReference type="Proteomes" id="UP000684084"/>
    </source>
</evidence>
<comment type="caution">
    <text evidence="3">The sequence shown here is derived from an EMBL/GenBank/DDBJ whole genome shotgun (WGS) entry which is preliminary data.</text>
</comment>
<dbReference type="VEuPathDB" id="FungiDB:RhiirFUN_003484"/>
<keyword evidence="1" id="KW-1133">Transmembrane helix</keyword>
<organism evidence="3 4">
    <name type="scientific">Rhizophagus irregularis</name>
    <dbReference type="NCBI Taxonomy" id="588596"/>
    <lineage>
        <taxon>Eukaryota</taxon>
        <taxon>Fungi</taxon>
        <taxon>Fungi incertae sedis</taxon>
        <taxon>Mucoromycota</taxon>
        <taxon>Glomeromycotina</taxon>
        <taxon>Glomeromycetes</taxon>
        <taxon>Glomerales</taxon>
        <taxon>Glomeraceae</taxon>
        <taxon>Rhizophagus</taxon>
    </lineage>
</organism>
<reference evidence="3" key="1">
    <citation type="submission" date="2020-05" db="EMBL/GenBank/DDBJ databases">
        <authorList>
            <person name="Rincon C."/>
            <person name="Sanders R I."/>
            <person name="Robbins C."/>
            <person name="Chaturvedi A."/>
        </authorList>
    </citation>
    <scope>NUCLEOTIDE SEQUENCE</scope>
    <source>
        <strain evidence="3">CHB12</strain>
    </source>
</reference>
<dbReference type="AlphaFoldDB" id="A0A916EKU5"/>
<protein>
    <recommendedName>
        <fullName evidence="5">Ricin B lectin domain-containing protein</fullName>
    </recommendedName>
</protein>
<accession>A0A916EKU5</accession>
<evidence type="ECO:0000256" key="1">
    <source>
        <dbReference type="SAM" id="Phobius"/>
    </source>
</evidence>
<sequence length="282" mass="30686">MRLFSFLLYYKALSFLVALASSCSPEINDGNLIAISLSISNIWRFNINNIIPNVGANVITWNSDVQPDDNEIFMLKQSTTGVYEFRPFNDFSRTKIIEGTNIVGDPLKLNIGTNGDNQKFFIECDKCNLDTNSEKWVKYHSSCQIKNSATKLCASGKDNVGNVTQINCATDPKWLNWDLFGMLSPDVPKNTLSPTTTSDSPTIANSTSGVSTSGISTGGISMGVISANGLIAAVFGSIIGSALISFMVAYWVIKRKQLSQNELLTKNDPVNVQQCIIGNSAI</sequence>
<gene>
    <name evidence="3" type="ORF">CHRIB12_LOCUS21821</name>
</gene>
<evidence type="ECO:0000313" key="3">
    <source>
        <dbReference type="EMBL" id="CAB5391092.1"/>
    </source>
</evidence>
<feature type="signal peptide" evidence="2">
    <location>
        <begin position="1"/>
        <end position="22"/>
    </location>
</feature>
<dbReference type="Proteomes" id="UP000684084">
    <property type="component" value="Unassembled WGS sequence"/>
</dbReference>
<name>A0A916EKU5_9GLOM</name>
<dbReference type="PROSITE" id="PS51257">
    <property type="entry name" value="PROKAR_LIPOPROTEIN"/>
    <property type="match status" value="1"/>
</dbReference>
<feature type="chain" id="PRO_5037618141" description="Ricin B lectin domain-containing protein" evidence="2">
    <location>
        <begin position="23"/>
        <end position="282"/>
    </location>
</feature>
<feature type="transmembrane region" description="Helical" evidence="1">
    <location>
        <begin position="230"/>
        <end position="253"/>
    </location>
</feature>
<evidence type="ECO:0008006" key="5">
    <source>
        <dbReference type="Google" id="ProtNLM"/>
    </source>
</evidence>
<dbReference type="EMBL" id="CAGKOT010000071">
    <property type="protein sequence ID" value="CAB5391092.1"/>
    <property type="molecule type" value="Genomic_DNA"/>
</dbReference>